<evidence type="ECO:0000256" key="1">
    <source>
        <dbReference type="SAM" id="Phobius"/>
    </source>
</evidence>
<sequence>MIEQRTRIAHPATCDRETSVTRSLLGYGVIAGPVYVAVSLAQALTRDGFDLTRHSWSLLANGDLGWIHIANFMVTAAATLACAVGLRRALGPGRGGTWVPRLVAGYGVSLIAAGVFRADPAMGFPAGTPAGPGAVSWQGMLHLAAGAVGFTCLIAACFVIARRFAAGGRRGWAGYSRLTGVLFLLSFAAISTGGGASWATVTFVAGVVLAWAWLSALSLHLYRHA</sequence>
<feature type="transmembrane region" description="Helical" evidence="1">
    <location>
        <begin position="136"/>
        <end position="160"/>
    </location>
</feature>
<organism evidence="2 3">
    <name type="scientific">Thermomonospora echinospora</name>
    <dbReference type="NCBI Taxonomy" id="1992"/>
    <lineage>
        <taxon>Bacteria</taxon>
        <taxon>Bacillati</taxon>
        <taxon>Actinomycetota</taxon>
        <taxon>Actinomycetes</taxon>
        <taxon>Streptosporangiales</taxon>
        <taxon>Thermomonosporaceae</taxon>
        <taxon>Thermomonospora</taxon>
    </lineage>
</organism>
<dbReference type="EMBL" id="FNVO01000010">
    <property type="protein sequence ID" value="SEG73117.1"/>
    <property type="molecule type" value="Genomic_DNA"/>
</dbReference>
<dbReference type="OrthoDB" id="8159487at2"/>
<dbReference type="AlphaFoldDB" id="A0A1H6CK46"/>
<keyword evidence="1" id="KW-0472">Membrane</keyword>
<reference evidence="3" key="1">
    <citation type="submission" date="2016-10" db="EMBL/GenBank/DDBJ databases">
        <authorList>
            <person name="Varghese N."/>
            <person name="Submissions S."/>
        </authorList>
    </citation>
    <scope>NUCLEOTIDE SEQUENCE [LARGE SCALE GENOMIC DNA]</scope>
    <source>
        <strain evidence="3">DSM 43163</strain>
    </source>
</reference>
<evidence type="ECO:0008006" key="4">
    <source>
        <dbReference type="Google" id="ProtNLM"/>
    </source>
</evidence>
<protein>
    <recommendedName>
        <fullName evidence="4">DUF998 domain-containing protein</fullName>
    </recommendedName>
</protein>
<evidence type="ECO:0000313" key="3">
    <source>
        <dbReference type="Proteomes" id="UP000236723"/>
    </source>
</evidence>
<dbReference type="Pfam" id="PF06197">
    <property type="entry name" value="DUF998"/>
    <property type="match status" value="1"/>
</dbReference>
<name>A0A1H6CK46_9ACTN</name>
<keyword evidence="1" id="KW-0812">Transmembrane</keyword>
<keyword evidence="3" id="KW-1185">Reference proteome</keyword>
<feature type="transmembrane region" description="Helical" evidence="1">
    <location>
        <begin position="196"/>
        <end position="222"/>
    </location>
</feature>
<feature type="transmembrane region" description="Helical" evidence="1">
    <location>
        <begin position="24"/>
        <end position="44"/>
    </location>
</feature>
<accession>A0A1H6CK46</accession>
<evidence type="ECO:0000313" key="2">
    <source>
        <dbReference type="EMBL" id="SEG73117.1"/>
    </source>
</evidence>
<gene>
    <name evidence="2" type="ORF">SAMN04489712_11073</name>
</gene>
<feature type="transmembrane region" description="Helical" evidence="1">
    <location>
        <begin position="172"/>
        <end position="190"/>
    </location>
</feature>
<keyword evidence="1" id="KW-1133">Transmembrane helix</keyword>
<dbReference type="InterPro" id="IPR009339">
    <property type="entry name" value="DUF998"/>
</dbReference>
<proteinExistence type="predicted"/>
<feature type="transmembrane region" description="Helical" evidence="1">
    <location>
        <begin position="98"/>
        <end position="116"/>
    </location>
</feature>
<dbReference type="Proteomes" id="UP000236723">
    <property type="component" value="Unassembled WGS sequence"/>
</dbReference>
<feature type="transmembrane region" description="Helical" evidence="1">
    <location>
        <begin position="64"/>
        <end position="86"/>
    </location>
</feature>
<dbReference type="RefSeq" id="WP_103939800.1">
    <property type="nucleotide sequence ID" value="NZ_FNVO01000010.1"/>
</dbReference>